<sequence>MEQLVEVINLWADEEGVSHFRDIKIPLNAHPMGGALSEPLKTSGLWFRQTEENQDLGWHPAPRRQLVVTLSGGVAELTASDGEARLIHPGDIVLVEDTFGQGHKSKAFDGLPRNSIFIALED</sequence>
<accession>A0A6I4T211</accession>
<comment type="caution">
    <text evidence="1">The sequence shown here is derived from an EMBL/GenBank/DDBJ whole genome shotgun (WGS) entry which is preliminary data.</text>
</comment>
<gene>
    <name evidence="1" type="ORF">GRI89_14095</name>
</gene>
<protein>
    <recommendedName>
        <fullName evidence="3">Cupin domain-containing protein</fullName>
    </recommendedName>
</protein>
<dbReference type="EMBL" id="WTYM01000054">
    <property type="protein sequence ID" value="MXO60672.1"/>
    <property type="molecule type" value="Genomic_DNA"/>
</dbReference>
<dbReference type="OrthoDB" id="9764596at2"/>
<evidence type="ECO:0000313" key="2">
    <source>
        <dbReference type="Proteomes" id="UP000433652"/>
    </source>
</evidence>
<keyword evidence="2" id="KW-1185">Reference proteome</keyword>
<proteinExistence type="predicted"/>
<dbReference type="RefSeq" id="WP_159796965.1">
    <property type="nucleotide sequence ID" value="NZ_WTYM01000054.1"/>
</dbReference>
<reference evidence="1 2" key="1">
    <citation type="submission" date="2019-12" db="EMBL/GenBank/DDBJ databases">
        <title>Genomic-based taxomic classification of the family Erythrobacteraceae.</title>
        <authorList>
            <person name="Xu L."/>
        </authorList>
    </citation>
    <scope>NUCLEOTIDE SEQUENCE [LARGE SCALE GENOMIC DNA]</scope>
    <source>
        <strain evidence="1 2">MCCC 1K01500</strain>
    </source>
</reference>
<evidence type="ECO:0000313" key="1">
    <source>
        <dbReference type="EMBL" id="MXO60672.1"/>
    </source>
</evidence>
<name>A0A6I4T211_9SPHN</name>
<dbReference type="Proteomes" id="UP000433652">
    <property type="component" value="Unassembled WGS sequence"/>
</dbReference>
<evidence type="ECO:0008006" key="3">
    <source>
        <dbReference type="Google" id="ProtNLM"/>
    </source>
</evidence>
<dbReference type="AlphaFoldDB" id="A0A6I4T211"/>
<organism evidence="1 2">
    <name type="scientific">Croceibacterium salegens</name>
    <dbReference type="NCBI Taxonomy" id="1737568"/>
    <lineage>
        <taxon>Bacteria</taxon>
        <taxon>Pseudomonadati</taxon>
        <taxon>Pseudomonadota</taxon>
        <taxon>Alphaproteobacteria</taxon>
        <taxon>Sphingomonadales</taxon>
        <taxon>Erythrobacteraceae</taxon>
        <taxon>Croceibacterium</taxon>
    </lineage>
</organism>